<dbReference type="Proteomes" id="UP001595880">
    <property type="component" value="Unassembled WGS sequence"/>
</dbReference>
<keyword evidence="1" id="KW-0812">Transmembrane</keyword>
<keyword evidence="3" id="KW-1185">Reference proteome</keyword>
<feature type="transmembrane region" description="Helical" evidence="1">
    <location>
        <begin position="15"/>
        <end position="39"/>
    </location>
</feature>
<sequence length="42" mass="4790">MGKQRKSPDDEHKLYGAFVSVLFVGVFIIGSWLAIFALFMNR</sequence>
<keyword evidence="1" id="KW-0472">Membrane</keyword>
<dbReference type="EMBL" id="JBHSDV010000001">
    <property type="protein sequence ID" value="MFC4386368.1"/>
    <property type="molecule type" value="Genomic_DNA"/>
</dbReference>
<evidence type="ECO:0000256" key="1">
    <source>
        <dbReference type="SAM" id="Phobius"/>
    </source>
</evidence>
<gene>
    <name evidence="2" type="ORF">ACFOZ1_00965</name>
</gene>
<evidence type="ECO:0000313" key="3">
    <source>
        <dbReference type="Proteomes" id="UP001595880"/>
    </source>
</evidence>
<evidence type="ECO:0000313" key="2">
    <source>
        <dbReference type="EMBL" id="MFC4386368.1"/>
    </source>
</evidence>
<name>A0ABV8VUB9_9BACI</name>
<proteinExistence type="predicted"/>
<comment type="caution">
    <text evidence="2">The sequence shown here is derived from an EMBL/GenBank/DDBJ whole genome shotgun (WGS) entry which is preliminary data.</text>
</comment>
<keyword evidence="1" id="KW-1133">Transmembrane helix</keyword>
<accession>A0ABV8VUB9</accession>
<organism evidence="2 3">
    <name type="scientific">Gracilibacillus marinus</name>
    <dbReference type="NCBI Taxonomy" id="630535"/>
    <lineage>
        <taxon>Bacteria</taxon>
        <taxon>Bacillati</taxon>
        <taxon>Bacillota</taxon>
        <taxon>Bacilli</taxon>
        <taxon>Bacillales</taxon>
        <taxon>Bacillaceae</taxon>
        <taxon>Gracilibacillus</taxon>
    </lineage>
</organism>
<dbReference type="RefSeq" id="WP_390194913.1">
    <property type="nucleotide sequence ID" value="NZ_JBHSDV010000001.1"/>
</dbReference>
<reference evidence="3" key="1">
    <citation type="journal article" date="2019" name="Int. J. Syst. Evol. Microbiol.">
        <title>The Global Catalogue of Microorganisms (GCM) 10K type strain sequencing project: providing services to taxonomists for standard genome sequencing and annotation.</title>
        <authorList>
            <consortium name="The Broad Institute Genomics Platform"/>
            <consortium name="The Broad Institute Genome Sequencing Center for Infectious Disease"/>
            <person name="Wu L."/>
            <person name="Ma J."/>
        </authorList>
    </citation>
    <scope>NUCLEOTIDE SEQUENCE [LARGE SCALE GENOMIC DNA]</scope>
    <source>
        <strain evidence="3">KACC 14058</strain>
    </source>
</reference>
<protein>
    <submittedName>
        <fullName evidence="2">Cytochrome c oxidase subunit 2A</fullName>
    </submittedName>
</protein>